<reference evidence="2 3" key="1">
    <citation type="journal article" date="2015" name="Stand. Genomic Sci.">
        <title>Complete genome sequence and description of Salinispira pacifica gen. nov., sp. nov., a novel spirochaete isolated form a hypersaline microbial mat.</title>
        <authorList>
            <person name="Ben Hania W."/>
            <person name="Joseph M."/>
            <person name="Schumann P."/>
            <person name="Bunk B."/>
            <person name="Fiebig A."/>
            <person name="Sproer C."/>
            <person name="Klenk H.P."/>
            <person name="Fardeau M.L."/>
            <person name="Spring S."/>
        </authorList>
    </citation>
    <scope>NUCLEOTIDE SEQUENCE [LARGE SCALE GENOMIC DNA]</scope>
    <source>
        <strain evidence="2 3">L21-RPul-D2</strain>
    </source>
</reference>
<protein>
    <submittedName>
        <fullName evidence="2">DRTGG domain-containing protein</fullName>
    </submittedName>
</protein>
<comment type="subunit">
    <text evidence="1">Homohexamer.</text>
</comment>
<dbReference type="AlphaFoldDB" id="V5WEW5"/>
<dbReference type="Gene3D" id="3.40.1390.20">
    <property type="entry name" value="HprK N-terminal domain-like"/>
    <property type="match status" value="1"/>
</dbReference>
<dbReference type="Proteomes" id="UP000018680">
    <property type="component" value="Chromosome"/>
</dbReference>
<dbReference type="SUPFAM" id="SSF75138">
    <property type="entry name" value="HprK N-terminal domain-like"/>
    <property type="match status" value="1"/>
</dbReference>
<dbReference type="OrthoDB" id="361539at2"/>
<dbReference type="InterPro" id="IPR028979">
    <property type="entry name" value="Ser_kin/Pase_Hpr-like_N_sf"/>
</dbReference>
<dbReference type="KEGG" id="slr:L21SP2_0269"/>
<accession>V5WEW5</accession>
<dbReference type="STRING" id="1307761.L21SP2_0269"/>
<dbReference type="PATRIC" id="fig|1307761.3.peg.270"/>
<proteinExistence type="predicted"/>
<dbReference type="eggNOG" id="COG4109">
    <property type="taxonomic scope" value="Bacteria"/>
</dbReference>
<gene>
    <name evidence="2" type="ORF">L21SP2_0269</name>
</gene>
<keyword evidence="3" id="KW-1185">Reference proteome</keyword>
<evidence type="ECO:0000313" key="3">
    <source>
        <dbReference type="Proteomes" id="UP000018680"/>
    </source>
</evidence>
<evidence type="ECO:0000256" key="1">
    <source>
        <dbReference type="ARBA" id="ARBA00011643"/>
    </source>
</evidence>
<dbReference type="HOGENOM" id="CLU_140224_0_0_12"/>
<evidence type="ECO:0000313" key="2">
    <source>
        <dbReference type="EMBL" id="AHC13711.1"/>
    </source>
</evidence>
<dbReference type="RefSeq" id="WP_024266644.1">
    <property type="nucleotide sequence ID" value="NC_023035.1"/>
</dbReference>
<dbReference type="EMBL" id="CP006939">
    <property type="protein sequence ID" value="AHC13711.1"/>
    <property type="molecule type" value="Genomic_DNA"/>
</dbReference>
<organism evidence="2 3">
    <name type="scientific">Salinispira pacifica</name>
    <dbReference type="NCBI Taxonomy" id="1307761"/>
    <lineage>
        <taxon>Bacteria</taxon>
        <taxon>Pseudomonadati</taxon>
        <taxon>Spirochaetota</taxon>
        <taxon>Spirochaetia</taxon>
        <taxon>Spirochaetales</taxon>
        <taxon>Spirochaetaceae</taxon>
        <taxon>Salinispira</taxon>
    </lineage>
</organism>
<name>V5WEW5_9SPIO</name>
<sequence length="117" mass="13118">MNYQHILELLEAKHFFRCSTYNEAEIDSFVASDLMSDVLTVDSENFVLITSLTSDQVARTADIVGARAVLLVNGKQPQQRLVDFAEEFNISLISTPYPMFKVCYILGTALTAEGRHI</sequence>